<comment type="caution">
    <text evidence="2">The sequence shown here is derived from an EMBL/GenBank/DDBJ whole genome shotgun (WGS) entry which is preliminary data.</text>
</comment>
<keyword evidence="1" id="KW-0472">Membrane</keyword>
<feature type="transmembrane region" description="Helical" evidence="1">
    <location>
        <begin position="31"/>
        <end position="50"/>
    </location>
</feature>
<dbReference type="Proteomes" id="UP000257144">
    <property type="component" value="Unassembled WGS sequence"/>
</dbReference>
<evidence type="ECO:0000256" key="1">
    <source>
        <dbReference type="SAM" id="Phobius"/>
    </source>
</evidence>
<name>A0A3D8GSC9_9BACI</name>
<sequence length="185" mass="21090">MKQARYGLLLLVALALPPVARFMESIMIVHMHMQMPLLVISGFFIGRYVLDRFPRFFENWNGNGIPGMLLFVVVIGYWMLPRAMDEALTVPVVEVFKFISLPLLAGIPLRDSWRKLSGFGRNMVIGFFTIVFVAMGWLYVMAPDNLCNNYLVIDQLILGWGYIATAAAFIVYLAYSFFVNPADYE</sequence>
<protein>
    <submittedName>
        <fullName evidence="2">Uncharacterized protein</fullName>
    </submittedName>
</protein>
<organism evidence="2 3">
    <name type="scientific">Neobacillus piezotolerans</name>
    <dbReference type="NCBI Taxonomy" id="2259171"/>
    <lineage>
        <taxon>Bacteria</taxon>
        <taxon>Bacillati</taxon>
        <taxon>Bacillota</taxon>
        <taxon>Bacilli</taxon>
        <taxon>Bacillales</taxon>
        <taxon>Bacillaceae</taxon>
        <taxon>Neobacillus</taxon>
    </lineage>
</organism>
<feature type="transmembrane region" description="Helical" evidence="1">
    <location>
        <begin position="87"/>
        <end position="107"/>
    </location>
</feature>
<accession>A0A3D8GSC9</accession>
<feature type="transmembrane region" description="Helical" evidence="1">
    <location>
        <begin position="119"/>
        <end position="140"/>
    </location>
</feature>
<evidence type="ECO:0000313" key="3">
    <source>
        <dbReference type="Proteomes" id="UP000257144"/>
    </source>
</evidence>
<gene>
    <name evidence="2" type="ORF">DRW41_09830</name>
</gene>
<feature type="transmembrane region" description="Helical" evidence="1">
    <location>
        <begin position="62"/>
        <end position="81"/>
    </location>
</feature>
<evidence type="ECO:0000313" key="2">
    <source>
        <dbReference type="EMBL" id="RDU36986.1"/>
    </source>
</evidence>
<reference evidence="2 3" key="1">
    <citation type="submission" date="2018-07" db="EMBL/GenBank/DDBJ databases">
        <title>Bacillus sp. YLB-04 draft genome sequence.</title>
        <authorList>
            <person name="Yu L."/>
            <person name="Tang X."/>
        </authorList>
    </citation>
    <scope>NUCLEOTIDE SEQUENCE [LARGE SCALE GENOMIC DNA]</scope>
    <source>
        <strain evidence="2 3">YLB-04</strain>
    </source>
</reference>
<keyword evidence="1" id="KW-1133">Transmembrane helix</keyword>
<dbReference type="OrthoDB" id="2388670at2"/>
<keyword evidence="1" id="KW-0812">Transmembrane</keyword>
<dbReference type="AlphaFoldDB" id="A0A3D8GSC9"/>
<dbReference type="EMBL" id="QNQT01000003">
    <property type="protein sequence ID" value="RDU36986.1"/>
    <property type="molecule type" value="Genomic_DNA"/>
</dbReference>
<keyword evidence="3" id="KW-1185">Reference proteome</keyword>
<feature type="transmembrane region" description="Helical" evidence="1">
    <location>
        <begin position="160"/>
        <end position="179"/>
    </location>
</feature>
<dbReference type="RefSeq" id="WP_115451814.1">
    <property type="nucleotide sequence ID" value="NZ_QNQT01000003.1"/>
</dbReference>
<proteinExistence type="predicted"/>